<dbReference type="SUPFAM" id="SSF159275">
    <property type="entry name" value="PA1994-like"/>
    <property type="match status" value="1"/>
</dbReference>
<gene>
    <name evidence="1" type="ORF">QO014_000798</name>
</gene>
<dbReference type="EMBL" id="JAUSVO010000001">
    <property type="protein sequence ID" value="MDQ0436428.1"/>
    <property type="molecule type" value="Genomic_DNA"/>
</dbReference>
<dbReference type="RefSeq" id="WP_266347341.1">
    <property type="nucleotide sequence ID" value="NZ_JAPKNG010000001.1"/>
</dbReference>
<dbReference type="Proteomes" id="UP001241603">
    <property type="component" value="Unassembled WGS sequence"/>
</dbReference>
<dbReference type="InterPro" id="IPR009467">
    <property type="entry name" value="Glycolipid-bd_prot_put"/>
</dbReference>
<sequence length="181" mass="19850">MSRAVRWQSWDGEGLEHMVFSVRPSGLVADGAILSGGEAHFAASYHLSCHPDDRVAEARVHVVGGPSIVLQSDGDGLWRNSEGKRVPSLVGAIDVDFSASPLTNTLPIRRLGLQAGEAAEIAVAYIRFPDLDVTIDRQRYSCLEVGRRYLYEAVDGSFAAEIETDEFGIVEQYEGLFRRVL</sequence>
<dbReference type="Pfam" id="PF06475">
    <property type="entry name" value="Glycolipid_bind"/>
    <property type="match status" value="1"/>
</dbReference>
<comment type="caution">
    <text evidence="1">The sequence shown here is derived from an EMBL/GenBank/DDBJ whole genome shotgun (WGS) entry which is preliminary data.</text>
</comment>
<protein>
    <recommendedName>
        <fullName evidence="3">Transcriptional regulator</fullName>
    </recommendedName>
</protein>
<evidence type="ECO:0000313" key="1">
    <source>
        <dbReference type="EMBL" id="MDQ0436428.1"/>
    </source>
</evidence>
<reference evidence="1 2" key="1">
    <citation type="submission" date="2023-07" db="EMBL/GenBank/DDBJ databases">
        <title>Genomic Encyclopedia of Type Strains, Phase IV (KMG-IV): sequencing the most valuable type-strain genomes for metagenomic binning, comparative biology and taxonomic classification.</title>
        <authorList>
            <person name="Goeker M."/>
        </authorList>
    </citation>
    <scope>NUCLEOTIDE SEQUENCE [LARGE SCALE GENOMIC DNA]</scope>
    <source>
        <strain evidence="1 2">B6-8</strain>
    </source>
</reference>
<proteinExistence type="predicted"/>
<evidence type="ECO:0008006" key="3">
    <source>
        <dbReference type="Google" id="ProtNLM"/>
    </source>
</evidence>
<organism evidence="1 2">
    <name type="scientific">Kaistia dalseonensis</name>
    <dbReference type="NCBI Taxonomy" id="410840"/>
    <lineage>
        <taxon>Bacteria</taxon>
        <taxon>Pseudomonadati</taxon>
        <taxon>Pseudomonadota</taxon>
        <taxon>Alphaproteobacteria</taxon>
        <taxon>Hyphomicrobiales</taxon>
        <taxon>Kaistiaceae</taxon>
        <taxon>Kaistia</taxon>
    </lineage>
</organism>
<accession>A0ABU0H293</accession>
<keyword evidence="2" id="KW-1185">Reference proteome</keyword>
<evidence type="ECO:0000313" key="2">
    <source>
        <dbReference type="Proteomes" id="UP001241603"/>
    </source>
</evidence>
<name>A0ABU0H293_9HYPH</name>